<dbReference type="InterPro" id="IPR011990">
    <property type="entry name" value="TPR-like_helical_dom_sf"/>
</dbReference>
<dbReference type="Gene3D" id="1.25.40.390">
    <property type="match status" value="1"/>
</dbReference>
<evidence type="ECO:0000256" key="2">
    <source>
        <dbReference type="ARBA" id="ARBA00006275"/>
    </source>
</evidence>
<evidence type="ECO:0000256" key="3">
    <source>
        <dbReference type="ARBA" id="ARBA00022729"/>
    </source>
</evidence>
<evidence type="ECO:0000313" key="9">
    <source>
        <dbReference type="Proteomes" id="UP000537718"/>
    </source>
</evidence>
<proteinExistence type="inferred from homology"/>
<comment type="caution">
    <text evidence="8">The sequence shown here is derived from an EMBL/GenBank/DDBJ whole genome shotgun (WGS) entry which is preliminary data.</text>
</comment>
<keyword evidence="3" id="KW-0732">Signal</keyword>
<dbReference type="EMBL" id="JACHCF010000001">
    <property type="protein sequence ID" value="MBB5619433.1"/>
    <property type="molecule type" value="Genomic_DNA"/>
</dbReference>
<evidence type="ECO:0000256" key="5">
    <source>
        <dbReference type="ARBA" id="ARBA00023237"/>
    </source>
</evidence>
<gene>
    <name evidence="8" type="ORF">HDE69_000469</name>
</gene>
<dbReference type="AlphaFoldDB" id="A0A7W9DHT1"/>
<sequence length="456" mass="51903">MNQLFKNISAVLLTGCLVSFLGCEKFLDEKTSKKLSVPTTLMDFQALLDDPLGINYSSPVSGGVSADDYYLTDTKWNDLAFQERRMYTWEKDNLFESGFNDWINVYNAIYVYNTALLGTDKIPRTTANAVEWDNIKGQALYCRGTSYLEGVIIWGLAYDDATAEIDLGMPLRLNTDFNEHSERASIRQTYELIIQDLKASVSLLPIISLSKFRPSKPAAYGLLARAYLSMRDYENAGKYADSCLSLRNDILDYNTISFTGTYPFNIDNNTEIIYFKGMKTLSIISGTMPIVLPKNFESYDLSDLRKQFFFKKNPDNTYRFRGDYGGDDGPFSGIATNEMFLIKAECLARSGKVSACMDVLNSLLIKRWNNAKVYVPYSVDNAAEALNVVLKERRKELIMRELRWMDIKRLNKEGANIILTRTLNNKIYELLPNDLKYALPIPEDVIGLSGMEQNRR</sequence>
<dbReference type="InterPro" id="IPR012944">
    <property type="entry name" value="SusD_RagB_dom"/>
</dbReference>
<keyword evidence="5" id="KW-0998">Cell outer membrane</keyword>
<reference evidence="8 9" key="1">
    <citation type="submission" date="2020-08" db="EMBL/GenBank/DDBJ databases">
        <title>Genomic Encyclopedia of Type Strains, Phase IV (KMG-V): Genome sequencing to study the core and pangenomes of soil and plant-associated prokaryotes.</title>
        <authorList>
            <person name="Whitman W."/>
        </authorList>
    </citation>
    <scope>NUCLEOTIDE SEQUENCE [LARGE SCALE GENOMIC DNA]</scope>
    <source>
        <strain evidence="8 9">MP7CTX6</strain>
    </source>
</reference>
<dbReference type="Pfam" id="PF07980">
    <property type="entry name" value="SusD_RagB"/>
    <property type="match status" value="1"/>
</dbReference>
<accession>A0A7W9DHT1</accession>
<dbReference type="SUPFAM" id="SSF48452">
    <property type="entry name" value="TPR-like"/>
    <property type="match status" value="1"/>
</dbReference>
<evidence type="ECO:0000256" key="1">
    <source>
        <dbReference type="ARBA" id="ARBA00004442"/>
    </source>
</evidence>
<name>A0A7W9DHT1_9SPHI</name>
<organism evidence="8 9">
    <name type="scientific">Pedobacter cryoconitis</name>
    <dbReference type="NCBI Taxonomy" id="188932"/>
    <lineage>
        <taxon>Bacteria</taxon>
        <taxon>Pseudomonadati</taxon>
        <taxon>Bacteroidota</taxon>
        <taxon>Sphingobacteriia</taxon>
        <taxon>Sphingobacteriales</taxon>
        <taxon>Sphingobacteriaceae</taxon>
        <taxon>Pedobacter</taxon>
    </lineage>
</organism>
<evidence type="ECO:0008006" key="10">
    <source>
        <dbReference type="Google" id="ProtNLM"/>
    </source>
</evidence>
<feature type="domain" description="SusD-like N-terminal" evidence="7">
    <location>
        <begin position="25"/>
        <end position="228"/>
    </location>
</feature>
<comment type="subcellular location">
    <subcellularLocation>
        <location evidence="1">Cell outer membrane</location>
    </subcellularLocation>
</comment>
<dbReference type="Pfam" id="PF14322">
    <property type="entry name" value="SusD-like_3"/>
    <property type="match status" value="1"/>
</dbReference>
<evidence type="ECO:0000259" key="6">
    <source>
        <dbReference type="Pfam" id="PF07980"/>
    </source>
</evidence>
<feature type="domain" description="RagB/SusD" evidence="6">
    <location>
        <begin position="336"/>
        <end position="412"/>
    </location>
</feature>
<dbReference type="Proteomes" id="UP000537718">
    <property type="component" value="Unassembled WGS sequence"/>
</dbReference>
<comment type="similarity">
    <text evidence="2">Belongs to the SusD family.</text>
</comment>
<dbReference type="RefSeq" id="WP_183865573.1">
    <property type="nucleotide sequence ID" value="NZ_JACHCF010000001.1"/>
</dbReference>
<keyword evidence="4" id="KW-0472">Membrane</keyword>
<protein>
    <recommendedName>
        <fullName evidence="10">SusD-like starch-binding protein associating with outer membrane</fullName>
    </recommendedName>
</protein>
<dbReference type="GO" id="GO:0009279">
    <property type="term" value="C:cell outer membrane"/>
    <property type="evidence" value="ECO:0007669"/>
    <property type="project" value="UniProtKB-SubCell"/>
</dbReference>
<dbReference type="PROSITE" id="PS51257">
    <property type="entry name" value="PROKAR_LIPOPROTEIN"/>
    <property type="match status" value="1"/>
</dbReference>
<evidence type="ECO:0000313" key="8">
    <source>
        <dbReference type="EMBL" id="MBB5619433.1"/>
    </source>
</evidence>
<evidence type="ECO:0000259" key="7">
    <source>
        <dbReference type="Pfam" id="PF14322"/>
    </source>
</evidence>
<dbReference type="InterPro" id="IPR033985">
    <property type="entry name" value="SusD-like_N"/>
</dbReference>
<evidence type="ECO:0000256" key="4">
    <source>
        <dbReference type="ARBA" id="ARBA00023136"/>
    </source>
</evidence>